<evidence type="ECO:0000259" key="5">
    <source>
        <dbReference type="PROSITE" id="PS51352"/>
    </source>
</evidence>
<dbReference type="GO" id="GO:0030313">
    <property type="term" value="C:cell envelope"/>
    <property type="evidence" value="ECO:0007669"/>
    <property type="project" value="UniProtKB-SubCell"/>
</dbReference>
<dbReference type="Gene3D" id="3.40.30.10">
    <property type="entry name" value="Glutaredoxin"/>
    <property type="match status" value="1"/>
</dbReference>
<dbReference type="InterPro" id="IPR050553">
    <property type="entry name" value="Thioredoxin_ResA/DsbE_sf"/>
</dbReference>
<evidence type="ECO:0000313" key="7">
    <source>
        <dbReference type="Proteomes" id="UP000198384"/>
    </source>
</evidence>
<dbReference type="InterPro" id="IPR036249">
    <property type="entry name" value="Thioredoxin-like_sf"/>
</dbReference>
<accession>A0A238Y069</accession>
<comment type="subcellular location">
    <subcellularLocation>
        <location evidence="1">Cell envelope</location>
    </subcellularLocation>
</comment>
<feature type="domain" description="Thioredoxin" evidence="5">
    <location>
        <begin position="314"/>
        <end position="458"/>
    </location>
</feature>
<dbReference type="InterPro" id="IPR013740">
    <property type="entry name" value="Redoxin"/>
</dbReference>
<keyword evidence="6" id="KW-0413">Isomerase</keyword>
<protein>
    <submittedName>
        <fullName evidence="6">Thiol-disulfide isomerase or thioredoxin</fullName>
    </submittedName>
</protein>
<gene>
    <name evidence="6" type="ORF">SAMN06265371_107204</name>
</gene>
<dbReference type="RefSeq" id="WP_089382187.1">
    <property type="nucleotide sequence ID" value="NZ_FZNT01000007.1"/>
</dbReference>
<keyword evidence="7" id="KW-1185">Reference proteome</keyword>
<keyword evidence="4" id="KW-0676">Redox-active center</keyword>
<evidence type="ECO:0000256" key="2">
    <source>
        <dbReference type="ARBA" id="ARBA00022748"/>
    </source>
</evidence>
<dbReference type="GO" id="GO:0016491">
    <property type="term" value="F:oxidoreductase activity"/>
    <property type="evidence" value="ECO:0007669"/>
    <property type="project" value="InterPro"/>
</dbReference>
<dbReference type="AlphaFoldDB" id="A0A238Y069"/>
<keyword evidence="3" id="KW-1015">Disulfide bond</keyword>
<dbReference type="PANTHER" id="PTHR42852:SF6">
    <property type="entry name" value="THIOL:DISULFIDE INTERCHANGE PROTEIN DSBE"/>
    <property type="match status" value="1"/>
</dbReference>
<name>A0A238Y069_9FLAO</name>
<organism evidence="6 7">
    <name type="scientific">Lutibacter agarilyticus</name>
    <dbReference type="NCBI Taxonomy" id="1109740"/>
    <lineage>
        <taxon>Bacteria</taxon>
        <taxon>Pseudomonadati</taxon>
        <taxon>Bacteroidota</taxon>
        <taxon>Flavobacteriia</taxon>
        <taxon>Flavobacteriales</taxon>
        <taxon>Flavobacteriaceae</taxon>
        <taxon>Lutibacter</taxon>
    </lineage>
</organism>
<dbReference type="GO" id="GO:0017004">
    <property type="term" value="P:cytochrome complex assembly"/>
    <property type="evidence" value="ECO:0007669"/>
    <property type="project" value="UniProtKB-KW"/>
</dbReference>
<dbReference type="SUPFAM" id="SSF52833">
    <property type="entry name" value="Thioredoxin-like"/>
    <property type="match status" value="1"/>
</dbReference>
<dbReference type="PANTHER" id="PTHR42852">
    <property type="entry name" value="THIOL:DISULFIDE INTERCHANGE PROTEIN DSBE"/>
    <property type="match status" value="1"/>
</dbReference>
<evidence type="ECO:0000256" key="1">
    <source>
        <dbReference type="ARBA" id="ARBA00004196"/>
    </source>
</evidence>
<evidence type="ECO:0000313" key="6">
    <source>
        <dbReference type="EMBL" id="SNR64625.1"/>
    </source>
</evidence>
<dbReference type="EMBL" id="FZNT01000007">
    <property type="protein sequence ID" value="SNR64625.1"/>
    <property type="molecule type" value="Genomic_DNA"/>
</dbReference>
<dbReference type="PROSITE" id="PS51352">
    <property type="entry name" value="THIOREDOXIN_2"/>
    <property type="match status" value="1"/>
</dbReference>
<dbReference type="GO" id="GO:0016853">
    <property type="term" value="F:isomerase activity"/>
    <property type="evidence" value="ECO:0007669"/>
    <property type="project" value="UniProtKB-KW"/>
</dbReference>
<evidence type="ECO:0000256" key="4">
    <source>
        <dbReference type="ARBA" id="ARBA00023284"/>
    </source>
</evidence>
<dbReference type="PROSITE" id="PS51257">
    <property type="entry name" value="PROKAR_LIPOPROTEIN"/>
    <property type="match status" value="1"/>
</dbReference>
<dbReference type="Pfam" id="PF08534">
    <property type="entry name" value="Redoxin"/>
    <property type="match status" value="1"/>
</dbReference>
<reference evidence="6 7" key="1">
    <citation type="submission" date="2017-06" db="EMBL/GenBank/DDBJ databases">
        <authorList>
            <person name="Kim H.J."/>
            <person name="Triplett B.A."/>
        </authorList>
    </citation>
    <scope>NUCLEOTIDE SEQUENCE [LARGE SCALE GENOMIC DNA]</scope>
    <source>
        <strain evidence="6 7">DSM 29150</strain>
    </source>
</reference>
<dbReference type="Proteomes" id="UP000198384">
    <property type="component" value="Unassembled WGS sequence"/>
</dbReference>
<proteinExistence type="predicted"/>
<keyword evidence="2" id="KW-0201">Cytochrome c-type biogenesis</keyword>
<sequence>MKKIWILIVLISVVSCKNEVPVDYAIISGKITNTSNEDLMIISTDRYFKQVINVNEDGTFLDTLRVQPNIYWLLQGKNGVEIFIENGNVLTVDFDTKNMDSSIAISGKGSEISNYLLVKNNKVKEIIGSGSGIFKKEEAEYKAIRLEVKNTTTAILENSKGISEAFKAKELRNINYEYIHQLNIYEVYHAHYAQKEGFKVSEDFLKDVEKVTDFNNEEDFLYSKSYQDIVTSNYSDEAVKLIEQDSISEGLASLMALSKATNATIKNKLLYNDAKYGITYTNNLEAYYKFYMDNSTNEEYKAEITKSYNKLKTVAKGQPSPKFENYENFNGSTTSLDDFKGKYVYVDVWATWCGPCKREIPSLKEVEKKYHGKNIEFVSISVDKQKDHETWKKMVEDMELKGVQLFADKDWESQFVQDYLIKGIPRFILIDSKGNIVNANAPRPSSEKLIELFNELKI</sequence>
<dbReference type="OrthoDB" id="743079at2"/>
<dbReference type="InterPro" id="IPR013766">
    <property type="entry name" value="Thioredoxin_domain"/>
</dbReference>
<dbReference type="CDD" id="cd02966">
    <property type="entry name" value="TlpA_like_family"/>
    <property type="match status" value="1"/>
</dbReference>
<evidence type="ECO:0000256" key="3">
    <source>
        <dbReference type="ARBA" id="ARBA00023157"/>
    </source>
</evidence>